<accession>A0AAJ0H1F3</accession>
<protein>
    <recommendedName>
        <fullName evidence="4">Secreted protein</fullName>
    </recommendedName>
</protein>
<name>A0AAJ0H1F3_9PEZI</name>
<evidence type="ECO:0000313" key="2">
    <source>
        <dbReference type="EMBL" id="KAK3309780.1"/>
    </source>
</evidence>
<dbReference type="Proteomes" id="UP001273166">
    <property type="component" value="Unassembled WGS sequence"/>
</dbReference>
<comment type="caution">
    <text evidence="2">The sequence shown here is derived from an EMBL/GenBank/DDBJ whole genome shotgun (WGS) entry which is preliminary data.</text>
</comment>
<dbReference type="RefSeq" id="XP_062725560.1">
    <property type="nucleotide sequence ID" value="XM_062868258.1"/>
</dbReference>
<keyword evidence="1" id="KW-0732">Signal</keyword>
<reference evidence="2" key="2">
    <citation type="submission" date="2023-06" db="EMBL/GenBank/DDBJ databases">
        <authorList>
            <consortium name="Lawrence Berkeley National Laboratory"/>
            <person name="Mondo S.J."/>
            <person name="Hensen N."/>
            <person name="Bonometti L."/>
            <person name="Westerberg I."/>
            <person name="Brannstrom I.O."/>
            <person name="Guillou S."/>
            <person name="Cros-Aarteil S."/>
            <person name="Calhoun S."/>
            <person name="Haridas S."/>
            <person name="Kuo A."/>
            <person name="Pangilinan J."/>
            <person name="Riley R."/>
            <person name="Labutti K."/>
            <person name="Andreopoulos B."/>
            <person name="Lipzen A."/>
            <person name="Chen C."/>
            <person name="Yanf M."/>
            <person name="Daum C."/>
            <person name="Ng V."/>
            <person name="Clum A."/>
            <person name="Steindorff A."/>
            <person name="Ohm R."/>
            <person name="Martin F."/>
            <person name="Silar P."/>
            <person name="Natvig D."/>
            <person name="Lalanne C."/>
            <person name="Gautier V."/>
            <person name="Ament-Velasquez S.L."/>
            <person name="Kruys A."/>
            <person name="Hutchinson M.I."/>
            <person name="Powell A.J."/>
            <person name="Barry K."/>
            <person name="Miller A.N."/>
            <person name="Grigoriev I.V."/>
            <person name="Debuchy R."/>
            <person name="Gladieux P."/>
            <person name="Thoren M.H."/>
            <person name="Johannesson H."/>
        </authorList>
    </citation>
    <scope>NUCLEOTIDE SEQUENCE</scope>
    <source>
        <strain evidence="2">CBS 333.67</strain>
    </source>
</reference>
<dbReference type="EMBL" id="JAUDZG010000001">
    <property type="protein sequence ID" value="KAK3309780.1"/>
    <property type="molecule type" value="Genomic_DNA"/>
</dbReference>
<dbReference type="AlphaFoldDB" id="A0AAJ0H1F3"/>
<reference evidence="2" key="1">
    <citation type="journal article" date="2023" name="Mol. Phylogenet. Evol.">
        <title>Genome-scale phylogeny and comparative genomics of the fungal order Sordariales.</title>
        <authorList>
            <person name="Hensen N."/>
            <person name="Bonometti L."/>
            <person name="Westerberg I."/>
            <person name="Brannstrom I.O."/>
            <person name="Guillou S."/>
            <person name="Cros-Aarteil S."/>
            <person name="Calhoun S."/>
            <person name="Haridas S."/>
            <person name="Kuo A."/>
            <person name="Mondo S."/>
            <person name="Pangilinan J."/>
            <person name="Riley R."/>
            <person name="LaButti K."/>
            <person name="Andreopoulos B."/>
            <person name="Lipzen A."/>
            <person name="Chen C."/>
            <person name="Yan M."/>
            <person name="Daum C."/>
            <person name="Ng V."/>
            <person name="Clum A."/>
            <person name="Steindorff A."/>
            <person name="Ohm R.A."/>
            <person name="Martin F."/>
            <person name="Silar P."/>
            <person name="Natvig D.O."/>
            <person name="Lalanne C."/>
            <person name="Gautier V."/>
            <person name="Ament-Velasquez S.L."/>
            <person name="Kruys A."/>
            <person name="Hutchinson M.I."/>
            <person name="Powell A.J."/>
            <person name="Barry K."/>
            <person name="Miller A.N."/>
            <person name="Grigoriev I.V."/>
            <person name="Debuchy R."/>
            <person name="Gladieux P."/>
            <person name="Hiltunen Thoren M."/>
            <person name="Johannesson H."/>
        </authorList>
    </citation>
    <scope>NUCLEOTIDE SEQUENCE</scope>
    <source>
        <strain evidence="2">CBS 333.67</strain>
    </source>
</reference>
<dbReference type="GeneID" id="87887087"/>
<evidence type="ECO:0008006" key="4">
    <source>
        <dbReference type="Google" id="ProtNLM"/>
    </source>
</evidence>
<sequence>MSIMPPLNIVVPLALLCVSSASRRCVLDSLSEVFIRFSNRRSYSISLVAVPLVSRCDQRDRRQILPSLDLLRPWYIQHSLAYITPVSSWPRPLCSSSLLTTI</sequence>
<proteinExistence type="predicted"/>
<feature type="signal peptide" evidence="1">
    <location>
        <begin position="1"/>
        <end position="21"/>
    </location>
</feature>
<feature type="chain" id="PRO_5042617682" description="Secreted protein" evidence="1">
    <location>
        <begin position="22"/>
        <end position="102"/>
    </location>
</feature>
<gene>
    <name evidence="2" type="ORF">B0T15DRAFT_516492</name>
</gene>
<organism evidence="2 3">
    <name type="scientific">Chaetomium strumarium</name>
    <dbReference type="NCBI Taxonomy" id="1170767"/>
    <lineage>
        <taxon>Eukaryota</taxon>
        <taxon>Fungi</taxon>
        <taxon>Dikarya</taxon>
        <taxon>Ascomycota</taxon>
        <taxon>Pezizomycotina</taxon>
        <taxon>Sordariomycetes</taxon>
        <taxon>Sordariomycetidae</taxon>
        <taxon>Sordariales</taxon>
        <taxon>Chaetomiaceae</taxon>
        <taxon>Chaetomium</taxon>
    </lineage>
</organism>
<keyword evidence="3" id="KW-1185">Reference proteome</keyword>
<evidence type="ECO:0000313" key="3">
    <source>
        <dbReference type="Proteomes" id="UP001273166"/>
    </source>
</evidence>
<evidence type="ECO:0000256" key="1">
    <source>
        <dbReference type="SAM" id="SignalP"/>
    </source>
</evidence>